<dbReference type="PANTHER" id="PTHR14305:SF0">
    <property type="entry name" value="E3 UBIQUITIN-PROTEIN LIGASE CCNB1IP1"/>
    <property type="match status" value="1"/>
</dbReference>
<dbReference type="GO" id="GO:0061630">
    <property type="term" value="F:ubiquitin protein ligase activity"/>
    <property type="evidence" value="ECO:0007669"/>
    <property type="project" value="InterPro"/>
</dbReference>
<dbReference type="KEGG" id="spar:SPRG_01349"/>
<accession>A0A067CXT9</accession>
<gene>
    <name evidence="3" type="ORF">SPRG_01349</name>
</gene>
<dbReference type="VEuPathDB" id="FungiDB:SPRG_01349"/>
<sequence length="648" mass="74634">MEKTRHDVDGHAPAEAPRDMHVFKLRCNACWEVLCGANGPQACYRTCCSHIFCERDAMKHFRDGNLICPACGEDLSQRAQRDRGYDPTNAYLMVATTYGAIIWEEMLADPVSCMAQIQEAMRFLMFQQAQENYREALTMGKERMHNELSLQVFDEHKEYQQQHGQRYLQMKSYTEKLEEEINELKNKMVVLNNTVEETRESFKDKARLCRNYEKMIKGMKAQQEGNGQRVMTAQPSGRMPLNVAPSPKFAKSISSMQSSSLRQHTLANGDDDYDVGIGPTLTEVPVTFDKSAVESIIFDSGIVLQFAQHGVELEDTLFLQPDLCTLDDWHREVDERVQPNALEQLSDREIDDQITSLLTNMDPKEHYLNAAEYYLDHPKEYAEFFKTPLVVQSCHYLGIDSSAIPHRSLQSFKRQPDSAEAVPDLVLKARYDAYRHECQLCIAIILQTQQLIAAKLQHGHVGPLPPVAQARRKKPRTRPVDEVQPPRVYDDAKNREELQRMDIMKHAKLLENAERWKETQASIHKASDRRVAAREAAELAFKQKEFEKDVKLKSYDAVAEQKTRRKLILDNFRNHTPVQLKPHMKEEARLVKELHNLDLDEHLRRAARIKQAHEYRKQHVLDKSNRKLERLPPRLGPSSASSGPPPSR</sequence>
<proteinExistence type="predicted"/>
<evidence type="ECO:0000256" key="2">
    <source>
        <dbReference type="SAM" id="MobiDB-lite"/>
    </source>
</evidence>
<evidence type="ECO:0000313" key="4">
    <source>
        <dbReference type="Proteomes" id="UP000030745"/>
    </source>
</evidence>
<feature type="coiled-coil region" evidence="1">
    <location>
        <begin position="167"/>
        <end position="201"/>
    </location>
</feature>
<dbReference type="GO" id="GO:0000795">
    <property type="term" value="C:synaptonemal complex"/>
    <property type="evidence" value="ECO:0007669"/>
    <property type="project" value="InterPro"/>
</dbReference>
<organism evidence="3 4">
    <name type="scientific">Saprolegnia parasitica (strain CBS 223.65)</name>
    <dbReference type="NCBI Taxonomy" id="695850"/>
    <lineage>
        <taxon>Eukaryota</taxon>
        <taxon>Sar</taxon>
        <taxon>Stramenopiles</taxon>
        <taxon>Oomycota</taxon>
        <taxon>Saprolegniomycetes</taxon>
        <taxon>Saprolegniales</taxon>
        <taxon>Saprolegniaceae</taxon>
        <taxon>Saprolegnia</taxon>
    </lineage>
</organism>
<evidence type="ECO:0000313" key="3">
    <source>
        <dbReference type="EMBL" id="KDO34075.1"/>
    </source>
</evidence>
<dbReference type="RefSeq" id="XP_012194959.1">
    <property type="nucleotide sequence ID" value="XM_012339569.1"/>
</dbReference>
<dbReference type="OMA" id="HIFCERD"/>
<keyword evidence="4" id="KW-1185">Reference proteome</keyword>
<evidence type="ECO:0008006" key="5">
    <source>
        <dbReference type="Google" id="ProtNLM"/>
    </source>
</evidence>
<reference evidence="3 4" key="1">
    <citation type="journal article" date="2013" name="PLoS Genet.">
        <title>Distinctive expansion of potential virulence genes in the genome of the oomycete fish pathogen Saprolegnia parasitica.</title>
        <authorList>
            <person name="Jiang R.H."/>
            <person name="de Bruijn I."/>
            <person name="Haas B.J."/>
            <person name="Belmonte R."/>
            <person name="Lobach L."/>
            <person name="Christie J."/>
            <person name="van den Ackerveken G."/>
            <person name="Bottin A."/>
            <person name="Bulone V."/>
            <person name="Diaz-Moreno S.M."/>
            <person name="Dumas B."/>
            <person name="Fan L."/>
            <person name="Gaulin E."/>
            <person name="Govers F."/>
            <person name="Grenville-Briggs L.J."/>
            <person name="Horner N.R."/>
            <person name="Levin J.Z."/>
            <person name="Mammella M."/>
            <person name="Meijer H.J."/>
            <person name="Morris P."/>
            <person name="Nusbaum C."/>
            <person name="Oome S."/>
            <person name="Phillips A.J."/>
            <person name="van Rooyen D."/>
            <person name="Rzeszutek E."/>
            <person name="Saraiva M."/>
            <person name="Secombes C.J."/>
            <person name="Seidl M.F."/>
            <person name="Snel B."/>
            <person name="Stassen J.H."/>
            <person name="Sykes S."/>
            <person name="Tripathy S."/>
            <person name="van den Berg H."/>
            <person name="Vega-Arreguin J.C."/>
            <person name="Wawra S."/>
            <person name="Young S.K."/>
            <person name="Zeng Q."/>
            <person name="Dieguez-Uribeondo J."/>
            <person name="Russ C."/>
            <person name="Tyler B.M."/>
            <person name="van West P."/>
        </authorList>
    </citation>
    <scope>NUCLEOTIDE SEQUENCE [LARGE SCALE GENOMIC DNA]</scope>
    <source>
        <strain evidence="3 4">CBS 223.65</strain>
    </source>
</reference>
<dbReference type="SUPFAM" id="SSF57850">
    <property type="entry name" value="RING/U-box"/>
    <property type="match status" value="1"/>
</dbReference>
<dbReference type="GO" id="GO:0007131">
    <property type="term" value="P:reciprocal meiotic recombination"/>
    <property type="evidence" value="ECO:0007669"/>
    <property type="project" value="InterPro"/>
</dbReference>
<dbReference type="Proteomes" id="UP000030745">
    <property type="component" value="Unassembled WGS sequence"/>
</dbReference>
<dbReference type="InterPro" id="IPR042448">
    <property type="entry name" value="CCNB1IP1"/>
</dbReference>
<dbReference type="PANTHER" id="PTHR14305">
    <property type="entry name" value="E3 UBIQUITIN-PROTEIN LIGASE CCNB1IP1"/>
    <property type="match status" value="1"/>
</dbReference>
<feature type="compositionally biased region" description="Basic and acidic residues" evidence="2">
    <location>
        <begin position="614"/>
        <end position="632"/>
    </location>
</feature>
<keyword evidence="1" id="KW-0175">Coiled coil</keyword>
<protein>
    <recommendedName>
        <fullName evidence="5">RING-type domain-containing protein</fullName>
    </recommendedName>
</protein>
<dbReference type="GeneID" id="24123945"/>
<feature type="region of interest" description="Disordered" evidence="2">
    <location>
        <begin position="464"/>
        <end position="484"/>
    </location>
</feature>
<dbReference type="AlphaFoldDB" id="A0A067CXT9"/>
<name>A0A067CXT9_SAPPC</name>
<evidence type="ECO:0000256" key="1">
    <source>
        <dbReference type="SAM" id="Coils"/>
    </source>
</evidence>
<dbReference type="EMBL" id="KK583191">
    <property type="protein sequence ID" value="KDO34075.1"/>
    <property type="molecule type" value="Genomic_DNA"/>
</dbReference>
<dbReference type="OrthoDB" id="77709at2759"/>
<feature type="region of interest" description="Disordered" evidence="2">
    <location>
        <begin position="614"/>
        <end position="648"/>
    </location>
</feature>